<gene>
    <name evidence="2" type="ORF">FCK90_10580</name>
</gene>
<accession>A0A5J5KVY7</accession>
<name>A0A5J5KVY7_9MICC</name>
<comment type="caution">
    <text evidence="2">The sequence shown here is derived from an EMBL/GenBank/DDBJ whole genome shotgun (WGS) entry which is preliminary data.</text>
</comment>
<evidence type="ECO:0000256" key="1">
    <source>
        <dbReference type="SAM" id="MobiDB-lite"/>
    </source>
</evidence>
<keyword evidence="3" id="KW-1185">Reference proteome</keyword>
<organism evidence="2 3">
    <name type="scientific">Kocuria coralli</name>
    <dbReference type="NCBI Taxonomy" id="1461025"/>
    <lineage>
        <taxon>Bacteria</taxon>
        <taxon>Bacillati</taxon>
        <taxon>Actinomycetota</taxon>
        <taxon>Actinomycetes</taxon>
        <taxon>Micrococcales</taxon>
        <taxon>Micrococcaceae</taxon>
        <taxon>Kocuria</taxon>
    </lineage>
</organism>
<protein>
    <submittedName>
        <fullName evidence="2">Uncharacterized protein</fullName>
    </submittedName>
</protein>
<evidence type="ECO:0000313" key="2">
    <source>
        <dbReference type="EMBL" id="KAA9393849.1"/>
    </source>
</evidence>
<evidence type="ECO:0000313" key="3">
    <source>
        <dbReference type="Proteomes" id="UP000325957"/>
    </source>
</evidence>
<dbReference type="AlphaFoldDB" id="A0A5J5KVY7"/>
<sequence>MSDPDYDQLAIDAENGLFSPMTGGRTLYGEAARQAGREMVRRALNDEPPTDDDSHGADQI</sequence>
<dbReference type="Proteomes" id="UP000325957">
    <property type="component" value="Unassembled WGS sequence"/>
</dbReference>
<reference evidence="2 3" key="1">
    <citation type="submission" date="2019-05" db="EMBL/GenBank/DDBJ databases">
        <title>Kocuria coralli sp. nov., a novel actinobacterium isolated from coral reef seawater.</title>
        <authorList>
            <person name="Li J."/>
        </authorList>
    </citation>
    <scope>NUCLEOTIDE SEQUENCE [LARGE SCALE GENOMIC DNA]</scope>
    <source>
        <strain evidence="2 3">SCSIO 13007</strain>
    </source>
</reference>
<proteinExistence type="predicted"/>
<feature type="region of interest" description="Disordered" evidence="1">
    <location>
        <begin position="40"/>
        <end position="60"/>
    </location>
</feature>
<dbReference type="RefSeq" id="WP_158034261.1">
    <property type="nucleotide sequence ID" value="NZ_ML708620.1"/>
</dbReference>
<dbReference type="EMBL" id="SZWF01000014">
    <property type="protein sequence ID" value="KAA9393849.1"/>
    <property type="molecule type" value="Genomic_DNA"/>
</dbReference>